<dbReference type="VEuPathDB" id="AmoebaDB:NF0079700"/>
<evidence type="ECO:0000256" key="2">
    <source>
        <dbReference type="ARBA" id="ARBA00023002"/>
    </source>
</evidence>
<dbReference type="RefSeq" id="XP_044564934.1">
    <property type="nucleotide sequence ID" value="XM_044704065.1"/>
</dbReference>
<dbReference type="OrthoDB" id="294295at2759"/>
<dbReference type="Pfam" id="PF13561">
    <property type="entry name" value="adh_short_C2"/>
    <property type="match status" value="1"/>
</dbReference>
<comment type="caution">
    <text evidence="3">The sequence shown here is derived from an EMBL/GenBank/DDBJ whole genome shotgun (WGS) entry which is preliminary data.</text>
</comment>
<dbReference type="EMBL" id="VFQX01000019">
    <property type="protein sequence ID" value="KAF0980221.1"/>
    <property type="molecule type" value="Genomic_DNA"/>
</dbReference>
<dbReference type="Gene3D" id="3.40.50.720">
    <property type="entry name" value="NAD(P)-binding Rossmann-like Domain"/>
    <property type="match status" value="1"/>
</dbReference>
<protein>
    <submittedName>
        <fullName evidence="3">Uncharacterized protein</fullName>
    </submittedName>
</protein>
<dbReference type="Proteomes" id="UP000444721">
    <property type="component" value="Unassembled WGS sequence"/>
</dbReference>
<dbReference type="InterPro" id="IPR036291">
    <property type="entry name" value="NAD(P)-bd_dom_sf"/>
</dbReference>
<keyword evidence="4" id="KW-1185">Reference proteome</keyword>
<comment type="similarity">
    <text evidence="1">Belongs to the short-chain dehydrogenases/reductases (SDR) family.</text>
</comment>
<dbReference type="SUPFAM" id="SSF51735">
    <property type="entry name" value="NAD(P)-binding Rossmann-fold domains"/>
    <property type="match status" value="1"/>
</dbReference>
<gene>
    <name evidence="3" type="ORF">FDP41_013435</name>
</gene>
<dbReference type="InterPro" id="IPR002347">
    <property type="entry name" value="SDR_fam"/>
</dbReference>
<dbReference type="VEuPathDB" id="AmoebaDB:NfTy_028950"/>
<evidence type="ECO:0000256" key="1">
    <source>
        <dbReference type="ARBA" id="ARBA00006484"/>
    </source>
</evidence>
<evidence type="ECO:0000313" key="3">
    <source>
        <dbReference type="EMBL" id="KAF0980221.1"/>
    </source>
</evidence>
<dbReference type="VEuPathDB" id="AmoebaDB:FDP41_013435"/>
<dbReference type="PRINTS" id="PR00080">
    <property type="entry name" value="SDRFAMILY"/>
</dbReference>
<dbReference type="GeneID" id="68120650"/>
<dbReference type="PANTHER" id="PTHR42760">
    <property type="entry name" value="SHORT-CHAIN DEHYDROGENASES/REDUCTASES FAMILY MEMBER"/>
    <property type="match status" value="1"/>
</dbReference>
<dbReference type="GO" id="GO:0006633">
    <property type="term" value="P:fatty acid biosynthetic process"/>
    <property type="evidence" value="ECO:0007669"/>
    <property type="project" value="TreeGrafter"/>
</dbReference>
<dbReference type="GO" id="GO:0016616">
    <property type="term" value="F:oxidoreductase activity, acting on the CH-OH group of donors, NAD or NADP as acceptor"/>
    <property type="evidence" value="ECO:0007669"/>
    <property type="project" value="TreeGrafter"/>
</dbReference>
<dbReference type="FunFam" id="3.40.50.720:FF:000084">
    <property type="entry name" value="Short-chain dehydrogenase reductase"/>
    <property type="match status" value="1"/>
</dbReference>
<proteinExistence type="inferred from homology"/>
<dbReference type="PANTHER" id="PTHR42760:SF133">
    <property type="entry name" value="3-OXOACYL-[ACYL-CARRIER-PROTEIN] REDUCTASE"/>
    <property type="match status" value="1"/>
</dbReference>
<name>A0A6A5C026_NAEFO</name>
<dbReference type="GO" id="GO:0048038">
    <property type="term" value="F:quinone binding"/>
    <property type="evidence" value="ECO:0007669"/>
    <property type="project" value="TreeGrafter"/>
</dbReference>
<dbReference type="AlphaFoldDB" id="A0A6A5C026"/>
<keyword evidence="2" id="KW-0560">Oxidoreductase</keyword>
<accession>A0A6A5C026</accession>
<reference evidence="3 4" key="1">
    <citation type="journal article" date="2019" name="Sci. Rep.">
        <title>Nanopore sequencing improves the draft genome of the human pathogenic amoeba Naegleria fowleri.</title>
        <authorList>
            <person name="Liechti N."/>
            <person name="Schurch N."/>
            <person name="Bruggmann R."/>
            <person name="Wittwer M."/>
        </authorList>
    </citation>
    <scope>NUCLEOTIDE SEQUENCE [LARGE SCALE GENOMIC DNA]</scope>
    <source>
        <strain evidence="3 4">ATCC 30894</strain>
    </source>
</reference>
<dbReference type="OMA" id="LFGVQCD"/>
<evidence type="ECO:0000313" key="4">
    <source>
        <dbReference type="Proteomes" id="UP000444721"/>
    </source>
</evidence>
<dbReference type="PRINTS" id="PR00081">
    <property type="entry name" value="GDHRDH"/>
</dbReference>
<organism evidence="3 4">
    <name type="scientific">Naegleria fowleri</name>
    <name type="common">Brain eating amoeba</name>
    <dbReference type="NCBI Taxonomy" id="5763"/>
    <lineage>
        <taxon>Eukaryota</taxon>
        <taxon>Discoba</taxon>
        <taxon>Heterolobosea</taxon>
        <taxon>Tetramitia</taxon>
        <taxon>Eutetramitia</taxon>
        <taxon>Vahlkampfiidae</taxon>
        <taxon>Naegleria</taxon>
    </lineage>
</organism>
<sequence>MMKSKPLLAIVSGGSRGIGEAIVKQLSESGIHCATLSRSKNVDILHPNQTHFQCDVSNAAQVSETIKTITQHYHKTHAMNILINAAGVSHDGLLVRFPQDELEKIIAINLQGTMNVCKSSLRYFMLSHSSAESPSCIINISSIIGGSPNMTNVGQSIYAASKAGVIAFSQHLARELLGKHIRVNCVSPGFIETEMTRNLQQQQQQLLQKQEQNTCVSNLEAMSVRQKLEKVQIGKPHHVANLVQFLISPQAEYINGQNIIVDGGLSIL</sequence>